<feature type="compositionally biased region" description="Basic and acidic residues" evidence="7">
    <location>
        <begin position="645"/>
        <end position="665"/>
    </location>
</feature>
<dbReference type="SMART" id="SM00380">
    <property type="entry name" value="AP2"/>
    <property type="match status" value="8"/>
</dbReference>
<feature type="compositionally biased region" description="Polar residues" evidence="7">
    <location>
        <begin position="666"/>
        <end position="680"/>
    </location>
</feature>
<sequence length="1012" mass="114444">MESSSIAINGASAVVMAERSKKRDGENLKQPKEPESTKAKRSLIGIRRRKSGRYSATITDRNKHKEVYLDTFDTIEEAAQAYQSKKLEFQKIVDANRQCGNEIDVQISNSTNDGAEQRIDGQELGIVEEDFRVYQSKKQREFSCLMGKESSDECNITTSCDSNVKRSVIGIKRRKSGRYSATITDRVKHKEVYLGTFDTTEGASQAYFSKKSEFEKKYDPHKTTPHIIGVHKRKATGRYESQIRNPISKKRIWVGSFSTAEEAARAYQSKKLEFQKLVDAKRQCGNENDVQISNSENDGAERKIDCHETGIVEEDFRVYQSEEKREFSCLKSKESSDEYDITTSDSNVKKSLIGIKRRKSGRYAAEITDPIRHKRLWLGTFDTVEEASQAYLSKKFEFENEKLRQQGNKKNKPIKSFDQIWPESPVVETLDTASMGRRNARIDSQTSSDECNTTTRCDPKSKRSLIGIKRRKSGRYAAEITDPIRHTKVWLGTFDTVEEASQAYLSKKSEFENEKLRQQGNKKNKPIKSFDQIWPESPVVETLNTANMGRRSIRIDSQGKEPGSSKATSGLMTNVRGAESSDECNITTNGDPKAKISLIGIRRRKSGRYAAKITDPMKHKQVYLGTFDTIEEASQAYLSKKSEFEKVSQRGEKENKPKRNCDQIQHESSVMETLNTTSMGRRNARIDSQGKELRFSEKTSSDGCNTTTRCNPKSKRSLIGIKRRKNGRYAAEITDPIRHKRLWLGTFDTVEEASQAYLSKKSEFEKLSQGDKEDRSKKKCDQVQQPESSPVAAASLPVDTHIVGVHKRKATGRYTSQIKNPISKKRIWLGSFRTAEEASQAYQSKKLEFQKLVEAKQQQRANKKQTHSKHDGKSKKLVNVKQEHENDNCELKSVGGSEIKGPISNSSSGGTDQRINSHETGTPEEAFHAYLSKKLDSQSSKEVEVQNNMPTDSSAGKKQDGQEDDKDILMGQWIQLPGDREVMFSLKLGLPIIDNYGSLLGEFSSMDDLSIS</sequence>
<evidence type="ECO:0000256" key="5">
    <source>
        <dbReference type="ARBA" id="ARBA00023163"/>
    </source>
</evidence>
<dbReference type="GO" id="GO:0009873">
    <property type="term" value="P:ethylene-activated signaling pathway"/>
    <property type="evidence" value="ECO:0007669"/>
    <property type="project" value="UniProtKB-KW"/>
</dbReference>
<proteinExistence type="predicted"/>
<dbReference type="GO" id="GO:0005634">
    <property type="term" value="C:nucleus"/>
    <property type="evidence" value="ECO:0007669"/>
    <property type="project" value="UniProtKB-SubCell"/>
</dbReference>
<organism evidence="9 10">
    <name type="scientific">Capsicum baccatum</name>
    <name type="common">Peruvian pepper</name>
    <dbReference type="NCBI Taxonomy" id="33114"/>
    <lineage>
        <taxon>Eukaryota</taxon>
        <taxon>Viridiplantae</taxon>
        <taxon>Streptophyta</taxon>
        <taxon>Embryophyta</taxon>
        <taxon>Tracheophyta</taxon>
        <taxon>Spermatophyta</taxon>
        <taxon>Magnoliopsida</taxon>
        <taxon>eudicotyledons</taxon>
        <taxon>Gunneridae</taxon>
        <taxon>Pentapetalae</taxon>
        <taxon>asterids</taxon>
        <taxon>lamiids</taxon>
        <taxon>Solanales</taxon>
        <taxon>Solanaceae</taxon>
        <taxon>Solanoideae</taxon>
        <taxon>Capsiceae</taxon>
        <taxon>Capsicum</taxon>
    </lineage>
</organism>
<name>A0A2G2XJK2_CAPBA</name>
<evidence type="ECO:0000259" key="8">
    <source>
        <dbReference type="PROSITE" id="PS51032"/>
    </source>
</evidence>
<evidence type="ECO:0000256" key="1">
    <source>
        <dbReference type="ARBA" id="ARBA00004123"/>
    </source>
</evidence>
<dbReference type="InterPro" id="IPR001471">
    <property type="entry name" value="AP2/ERF_dom"/>
</dbReference>
<feature type="compositionally biased region" description="Basic and acidic residues" evidence="7">
    <location>
        <begin position="18"/>
        <end position="38"/>
    </location>
</feature>
<keyword evidence="3" id="KW-0805">Transcription regulation</keyword>
<feature type="compositionally biased region" description="Basic residues" evidence="7">
    <location>
        <begin position="861"/>
        <end position="878"/>
    </location>
</feature>
<dbReference type="AlphaFoldDB" id="A0A2G2XJK2"/>
<accession>A0A2G2XJK2</accession>
<feature type="domain" description="AP2/ERF" evidence="8">
    <location>
        <begin position="42"/>
        <end position="106"/>
    </location>
</feature>
<keyword evidence="4" id="KW-0238">DNA-binding</keyword>
<feature type="compositionally biased region" description="Polar residues" evidence="7">
    <location>
        <begin position="701"/>
        <end position="711"/>
    </location>
</feature>
<dbReference type="InterPro" id="IPR036955">
    <property type="entry name" value="AP2/ERF_dom_sf"/>
</dbReference>
<comment type="caution">
    <text evidence="9">The sequence shown here is derived from an EMBL/GenBank/DDBJ whole genome shotgun (WGS) entry which is preliminary data.</text>
</comment>
<feature type="domain" description="AP2/ERF" evidence="8">
    <location>
        <begin position="351"/>
        <end position="413"/>
    </location>
</feature>
<reference evidence="9 10" key="1">
    <citation type="journal article" date="2017" name="Genome Biol.">
        <title>New reference genome sequences of hot pepper reveal the massive evolution of plant disease-resistance genes by retroduplication.</title>
        <authorList>
            <person name="Kim S."/>
            <person name="Park J."/>
            <person name="Yeom S.I."/>
            <person name="Kim Y.M."/>
            <person name="Seo E."/>
            <person name="Kim K.T."/>
            <person name="Kim M.S."/>
            <person name="Lee J.M."/>
            <person name="Cheong K."/>
            <person name="Shin H.S."/>
            <person name="Kim S.B."/>
            <person name="Han K."/>
            <person name="Lee J."/>
            <person name="Park M."/>
            <person name="Lee H.A."/>
            <person name="Lee H.Y."/>
            <person name="Lee Y."/>
            <person name="Oh S."/>
            <person name="Lee J.H."/>
            <person name="Choi E."/>
            <person name="Choi E."/>
            <person name="Lee S.E."/>
            <person name="Jeon J."/>
            <person name="Kim H."/>
            <person name="Choi G."/>
            <person name="Song H."/>
            <person name="Lee J."/>
            <person name="Lee S.C."/>
            <person name="Kwon J.K."/>
            <person name="Lee H.Y."/>
            <person name="Koo N."/>
            <person name="Hong Y."/>
            <person name="Kim R.W."/>
            <person name="Kang W.H."/>
            <person name="Huh J.H."/>
            <person name="Kang B.C."/>
            <person name="Yang T.J."/>
            <person name="Lee Y.H."/>
            <person name="Bennetzen J.L."/>
            <person name="Choi D."/>
        </authorList>
    </citation>
    <scope>NUCLEOTIDE SEQUENCE [LARGE SCALE GENOMIC DNA]</scope>
    <source>
        <strain evidence="10">cv. PBC81</strain>
    </source>
</reference>
<dbReference type="Proteomes" id="UP000224567">
    <property type="component" value="Unassembled WGS sequence"/>
</dbReference>
<feature type="region of interest" description="Disordered" evidence="7">
    <location>
        <begin position="937"/>
        <end position="963"/>
    </location>
</feature>
<dbReference type="InterPro" id="IPR016177">
    <property type="entry name" value="DNA-bd_dom_sf"/>
</dbReference>
<feature type="region of interest" description="Disordered" evidence="7">
    <location>
        <begin position="854"/>
        <end position="919"/>
    </location>
</feature>
<keyword evidence="5" id="KW-0804">Transcription</keyword>
<evidence type="ECO:0000313" key="10">
    <source>
        <dbReference type="Proteomes" id="UP000224567"/>
    </source>
</evidence>
<keyword evidence="2" id="KW-0936">Ethylene signaling pathway</keyword>
<dbReference type="EMBL" id="MLFT02000001">
    <property type="protein sequence ID" value="PHT57665.1"/>
    <property type="molecule type" value="Genomic_DNA"/>
</dbReference>
<feature type="compositionally biased region" description="Polar residues" evidence="7">
    <location>
        <begin position="945"/>
        <end position="954"/>
    </location>
</feature>
<dbReference type="PROSITE" id="PS51032">
    <property type="entry name" value="AP2_ERF"/>
    <property type="match status" value="8"/>
</dbReference>
<feature type="compositionally biased region" description="Basic and acidic residues" evidence="7">
    <location>
        <begin position="763"/>
        <end position="781"/>
    </location>
</feature>
<feature type="region of interest" description="Disordered" evidence="7">
    <location>
        <begin position="1"/>
        <end position="46"/>
    </location>
</feature>
<reference evidence="10" key="2">
    <citation type="journal article" date="2017" name="J. Anim. Genet.">
        <title>Multiple reference genome sequences of hot pepper reveal the massive evolution of plant disease resistance genes by retroduplication.</title>
        <authorList>
            <person name="Kim S."/>
            <person name="Park J."/>
            <person name="Yeom S.-I."/>
            <person name="Kim Y.-M."/>
            <person name="Seo E."/>
            <person name="Kim K.-T."/>
            <person name="Kim M.-S."/>
            <person name="Lee J.M."/>
            <person name="Cheong K."/>
            <person name="Shin H.-S."/>
            <person name="Kim S.-B."/>
            <person name="Han K."/>
            <person name="Lee J."/>
            <person name="Park M."/>
            <person name="Lee H.-A."/>
            <person name="Lee H.-Y."/>
            <person name="Lee Y."/>
            <person name="Oh S."/>
            <person name="Lee J.H."/>
            <person name="Choi E."/>
            <person name="Choi E."/>
            <person name="Lee S.E."/>
            <person name="Jeon J."/>
            <person name="Kim H."/>
            <person name="Choi G."/>
            <person name="Song H."/>
            <person name="Lee J."/>
            <person name="Lee S.-C."/>
            <person name="Kwon J.-K."/>
            <person name="Lee H.-Y."/>
            <person name="Koo N."/>
            <person name="Hong Y."/>
            <person name="Kim R.W."/>
            <person name="Kang W.-H."/>
            <person name="Huh J.H."/>
            <person name="Kang B.-C."/>
            <person name="Yang T.-J."/>
            <person name="Lee Y.-H."/>
            <person name="Bennetzen J.L."/>
            <person name="Choi D."/>
        </authorList>
    </citation>
    <scope>NUCLEOTIDE SEQUENCE [LARGE SCALE GENOMIC DNA]</scope>
    <source>
        <strain evidence="10">cv. PBC81</strain>
    </source>
</reference>
<keyword evidence="10" id="KW-1185">Reference proteome</keyword>
<feature type="region of interest" description="Disordered" evidence="7">
    <location>
        <begin position="763"/>
        <end position="795"/>
    </location>
</feature>
<dbReference type="Gene3D" id="3.30.730.10">
    <property type="entry name" value="AP2/ERF domain"/>
    <property type="match status" value="8"/>
</dbReference>
<evidence type="ECO:0000256" key="4">
    <source>
        <dbReference type="ARBA" id="ARBA00023125"/>
    </source>
</evidence>
<protein>
    <submittedName>
        <fullName evidence="9">Ethylene-responsive transcription factor 11</fullName>
    </submittedName>
</protein>
<gene>
    <name evidence="9" type="ORF">CQW23_00028</name>
</gene>
<feature type="domain" description="AP2/ERF" evidence="8">
    <location>
        <begin position="717"/>
        <end position="776"/>
    </location>
</feature>
<evidence type="ECO:0000256" key="6">
    <source>
        <dbReference type="ARBA" id="ARBA00023242"/>
    </source>
</evidence>
<comment type="subcellular location">
    <subcellularLocation>
        <location evidence="1">Nucleus</location>
    </subcellularLocation>
</comment>
<feature type="domain" description="AP2/ERF" evidence="8">
    <location>
        <begin position="597"/>
        <end position="657"/>
    </location>
</feature>
<dbReference type="CDD" id="cd00018">
    <property type="entry name" value="AP2"/>
    <property type="match status" value="5"/>
</dbReference>
<keyword evidence="6" id="KW-0539">Nucleus</keyword>
<feature type="region of interest" description="Disordered" evidence="7">
    <location>
        <begin position="434"/>
        <end position="459"/>
    </location>
</feature>
<feature type="compositionally biased region" description="Polar residues" evidence="7">
    <location>
        <begin position="442"/>
        <end position="456"/>
    </location>
</feature>
<dbReference type="OrthoDB" id="1303264at2759"/>
<feature type="compositionally biased region" description="Basic and acidic residues" evidence="7">
    <location>
        <begin position="881"/>
        <end position="890"/>
    </location>
</feature>
<dbReference type="PANTHER" id="PTHR31677:SF247">
    <property type="entry name" value="AP2_ERF DOMAIN-CONTAINING PROTEIN"/>
    <property type="match status" value="1"/>
</dbReference>
<feature type="region of interest" description="Disordered" evidence="7">
    <location>
        <begin position="645"/>
        <end position="712"/>
    </location>
</feature>
<feature type="domain" description="AP2/ERF" evidence="8">
    <location>
        <begin position="464"/>
        <end position="526"/>
    </location>
</feature>
<evidence type="ECO:0000256" key="7">
    <source>
        <dbReference type="SAM" id="MobiDB-lite"/>
    </source>
</evidence>
<evidence type="ECO:0000313" key="9">
    <source>
        <dbReference type="EMBL" id="PHT57665.1"/>
    </source>
</evidence>
<evidence type="ECO:0000256" key="2">
    <source>
        <dbReference type="ARBA" id="ARBA00022745"/>
    </source>
</evidence>
<feature type="compositionally biased region" description="Basic and acidic residues" evidence="7">
    <location>
        <begin position="684"/>
        <end position="700"/>
    </location>
</feature>
<dbReference type="PANTHER" id="PTHR31677">
    <property type="entry name" value="AP2 DOMAIN CLASS TRANSCRIPTION FACTOR"/>
    <property type="match status" value="1"/>
</dbReference>
<feature type="domain" description="AP2/ERF" evidence="8">
    <location>
        <begin position="164"/>
        <end position="225"/>
    </location>
</feature>
<dbReference type="GO" id="GO:0003677">
    <property type="term" value="F:DNA binding"/>
    <property type="evidence" value="ECO:0007669"/>
    <property type="project" value="UniProtKB-KW"/>
</dbReference>
<feature type="domain" description="AP2/ERF" evidence="8">
    <location>
        <begin position="801"/>
        <end position="864"/>
    </location>
</feature>
<dbReference type="SUPFAM" id="SSF54171">
    <property type="entry name" value="DNA-binding domain"/>
    <property type="match status" value="8"/>
</dbReference>
<dbReference type="GO" id="GO:0003700">
    <property type="term" value="F:DNA-binding transcription factor activity"/>
    <property type="evidence" value="ECO:0007669"/>
    <property type="project" value="InterPro"/>
</dbReference>
<feature type="compositionally biased region" description="Polar residues" evidence="7">
    <location>
        <begin position="903"/>
        <end position="919"/>
    </location>
</feature>
<evidence type="ECO:0000256" key="3">
    <source>
        <dbReference type="ARBA" id="ARBA00023015"/>
    </source>
</evidence>
<feature type="domain" description="AP2/ERF" evidence="8">
    <location>
        <begin position="226"/>
        <end position="288"/>
    </location>
</feature>